<name>A0AAV8Z8S6_9CUCU</name>
<protein>
    <recommendedName>
        <fullName evidence="1">MADF domain-containing protein</fullName>
    </recommendedName>
</protein>
<evidence type="ECO:0000313" key="2">
    <source>
        <dbReference type="EMBL" id="KAJ8960279.1"/>
    </source>
</evidence>
<accession>A0AAV8Z8S6</accession>
<reference evidence="2" key="1">
    <citation type="journal article" date="2023" name="Insect Mol. Biol.">
        <title>Genome sequencing provides insights into the evolution of gene families encoding plant cell wall-degrading enzymes in longhorned beetles.</title>
        <authorList>
            <person name="Shin N.R."/>
            <person name="Okamura Y."/>
            <person name="Kirsch R."/>
            <person name="Pauchet Y."/>
        </authorList>
    </citation>
    <scope>NUCLEOTIDE SEQUENCE</scope>
    <source>
        <strain evidence="2">AMC_N1</strain>
    </source>
</reference>
<comment type="caution">
    <text evidence="2">The sequence shown here is derived from an EMBL/GenBank/DDBJ whole genome shotgun (WGS) entry which is preliminary data.</text>
</comment>
<organism evidence="2 3">
    <name type="scientific">Aromia moschata</name>
    <dbReference type="NCBI Taxonomy" id="1265417"/>
    <lineage>
        <taxon>Eukaryota</taxon>
        <taxon>Metazoa</taxon>
        <taxon>Ecdysozoa</taxon>
        <taxon>Arthropoda</taxon>
        <taxon>Hexapoda</taxon>
        <taxon>Insecta</taxon>
        <taxon>Pterygota</taxon>
        <taxon>Neoptera</taxon>
        <taxon>Endopterygota</taxon>
        <taxon>Coleoptera</taxon>
        <taxon>Polyphaga</taxon>
        <taxon>Cucujiformia</taxon>
        <taxon>Chrysomeloidea</taxon>
        <taxon>Cerambycidae</taxon>
        <taxon>Cerambycinae</taxon>
        <taxon>Callichromatini</taxon>
        <taxon>Aromia</taxon>
    </lineage>
</organism>
<dbReference type="AlphaFoldDB" id="A0AAV8Z8S6"/>
<dbReference type="PANTHER" id="PTHR21505">
    <property type="entry name" value="MADF DOMAIN-CONTAINING PROTEIN-RELATED"/>
    <property type="match status" value="1"/>
</dbReference>
<dbReference type="InterPro" id="IPR006578">
    <property type="entry name" value="MADF-dom"/>
</dbReference>
<proteinExistence type="predicted"/>
<dbReference type="Proteomes" id="UP001162162">
    <property type="component" value="Unassembled WGS sequence"/>
</dbReference>
<gene>
    <name evidence="2" type="ORF">NQ318_004004</name>
</gene>
<keyword evidence="3" id="KW-1185">Reference proteome</keyword>
<dbReference type="Pfam" id="PF10545">
    <property type="entry name" value="MADF_DNA_bdg"/>
    <property type="match status" value="1"/>
</dbReference>
<evidence type="ECO:0000313" key="3">
    <source>
        <dbReference type="Proteomes" id="UP001162162"/>
    </source>
</evidence>
<dbReference type="EMBL" id="JAPWTK010000009">
    <property type="protein sequence ID" value="KAJ8960279.1"/>
    <property type="molecule type" value="Genomic_DNA"/>
</dbReference>
<sequence length="238" mass="26368">MNKDNGPIPTSPLFALINKDSYGSVNRGNRFGINSAKLRPRFIGLSGCTCTVRLGTHGEDFRRGLPVQANLSGRPERVDQTFTSVEADWEGLAACAIHLSEFSKGRLNSPPSLNPFPHAWRGQPVASRPQWLLLTPGRAVNKKEAAYAKLVSKLREIEPDAARDTVIKRINNLRSAVRKEKKKVDPSKKSGTSPDAIYKPIWWYDDLFTFLEDQETPASLTSNLDDAGNDTLITVSCF</sequence>
<feature type="domain" description="MADF" evidence="1">
    <location>
        <begin position="140"/>
        <end position="211"/>
    </location>
</feature>
<dbReference type="PANTHER" id="PTHR21505:SF8">
    <property type="entry name" value="DPT-YFP REPRESSOR BY OVEREXPRESSION, ISOFORM D-RELATED"/>
    <property type="match status" value="1"/>
</dbReference>
<evidence type="ECO:0000259" key="1">
    <source>
        <dbReference type="Pfam" id="PF10545"/>
    </source>
</evidence>